<organism evidence="3 4">
    <name type="scientific">Cladophialophora chaetospira</name>
    <dbReference type="NCBI Taxonomy" id="386627"/>
    <lineage>
        <taxon>Eukaryota</taxon>
        <taxon>Fungi</taxon>
        <taxon>Dikarya</taxon>
        <taxon>Ascomycota</taxon>
        <taxon>Pezizomycotina</taxon>
        <taxon>Eurotiomycetes</taxon>
        <taxon>Chaetothyriomycetidae</taxon>
        <taxon>Chaetothyriales</taxon>
        <taxon>Herpotrichiellaceae</taxon>
        <taxon>Cladophialophora</taxon>
    </lineage>
</organism>
<dbReference type="GO" id="GO:0000776">
    <property type="term" value="C:kinetochore"/>
    <property type="evidence" value="ECO:0007669"/>
    <property type="project" value="TreeGrafter"/>
</dbReference>
<dbReference type="PANTHER" id="PTHR21032">
    <property type="entry name" value="G PATCH DOMAIN-CONTAINING PROTEIN 11"/>
    <property type="match status" value="1"/>
</dbReference>
<feature type="compositionally biased region" description="Gly residues" evidence="1">
    <location>
        <begin position="892"/>
        <end position="908"/>
    </location>
</feature>
<dbReference type="InterPro" id="IPR021933">
    <property type="entry name" value="SERRATE/Ars2_N"/>
</dbReference>
<protein>
    <recommendedName>
        <fullName evidence="2">C2H2-type domain-containing protein</fullName>
    </recommendedName>
</protein>
<evidence type="ECO:0000256" key="1">
    <source>
        <dbReference type="SAM" id="MobiDB-lite"/>
    </source>
</evidence>
<feature type="region of interest" description="Disordered" evidence="1">
    <location>
        <begin position="507"/>
        <end position="548"/>
    </location>
</feature>
<proteinExistence type="predicted"/>
<comment type="caution">
    <text evidence="3">The sequence shown here is derived from an EMBL/GenBank/DDBJ whole genome shotgun (WGS) entry which is preliminary data.</text>
</comment>
<gene>
    <name evidence="3" type="ORF">H2200_001083</name>
</gene>
<dbReference type="SMART" id="SM01173">
    <property type="entry name" value="DUF4187"/>
    <property type="match status" value="1"/>
</dbReference>
<dbReference type="PROSITE" id="PS00028">
    <property type="entry name" value="ZINC_FINGER_C2H2_1"/>
    <property type="match status" value="1"/>
</dbReference>
<dbReference type="PANTHER" id="PTHR21032:SF2">
    <property type="entry name" value="RESISTANCE PROTEIN ARS2, PUTATIVE (AFU_ORTHOLOGUE AFUA_2G14710)-RELATED"/>
    <property type="match status" value="1"/>
</dbReference>
<feature type="compositionally biased region" description="Gly residues" evidence="1">
    <location>
        <begin position="835"/>
        <end position="851"/>
    </location>
</feature>
<feature type="domain" description="C2H2-type" evidence="2">
    <location>
        <begin position="704"/>
        <end position="727"/>
    </location>
</feature>
<dbReference type="AlphaFoldDB" id="A0AA39CNQ6"/>
<reference evidence="3" key="1">
    <citation type="submission" date="2022-10" db="EMBL/GenBank/DDBJ databases">
        <title>Culturing micro-colonial fungi from biological soil crusts in the Mojave desert and describing Neophaeococcomyces mojavensis, and introducing the new genera and species Taxawa tesnikishii.</title>
        <authorList>
            <person name="Kurbessoian T."/>
            <person name="Stajich J.E."/>
        </authorList>
    </citation>
    <scope>NUCLEOTIDE SEQUENCE</scope>
    <source>
        <strain evidence="3">TK_41</strain>
    </source>
</reference>
<feature type="region of interest" description="Disordered" evidence="1">
    <location>
        <begin position="1"/>
        <end position="146"/>
    </location>
</feature>
<evidence type="ECO:0000259" key="2">
    <source>
        <dbReference type="PROSITE" id="PS00028"/>
    </source>
</evidence>
<dbReference type="InterPro" id="IPR007042">
    <property type="entry name" value="SERRATE/Ars2_C"/>
</dbReference>
<feature type="compositionally biased region" description="Basic and acidic residues" evidence="1">
    <location>
        <begin position="14"/>
        <end position="44"/>
    </location>
</feature>
<dbReference type="Pfam" id="PF04959">
    <property type="entry name" value="ARS2"/>
    <property type="match status" value="1"/>
</dbReference>
<evidence type="ECO:0000313" key="4">
    <source>
        <dbReference type="Proteomes" id="UP001172673"/>
    </source>
</evidence>
<feature type="region of interest" description="Disordered" evidence="1">
    <location>
        <begin position="892"/>
        <end position="954"/>
    </location>
</feature>
<sequence>MNPYEAYGSPTNERSPRYRPRDESFDRDRSDSYRRRSPVNDRRRPAPRNRSRSPVAIDRYQPDRDRERDRAPRGDDFYEPSRPAARDARDTRGDPREGRDTRDTRDIRDAREPRERDDRRRAPSPTAANIDRYIPGQEPNKPPVKINPLANPLVLDTQAGFSFFADWWRFEQQVKDEKERAKHGGRRPSDRVKGEREAKEDRDKERAQIQQAYDQYKQDFQVRMARQFVQLHKSEEWFKERYLPEIRDPIRKRLVESREPSFDQWVSDMETGVFDEFTLEGIYKNDSDGAGGMVEKEEGEAVGGAEVLGVLDLVPAKGGDLRDEAAQQPALLIKTLAPNVGRERIEEFCREHLGEDAGGFKGLSLSDPNPAKKFHRIGWIMLHQASEDDADVMQDVERGDGRDEDEEGEEKPAVENISSAQKALDLVNGKTITDSVRGDFTCHVGIHNAPNAPRKKALWDLFSAPERVERDYELARRLVTKLDGELGKDETSGGLAKIDARVEQMRNQGLLQPPAKVRKPNFEDNDDEIKFDEEGEEGEEDEDETDDEELLVIKKKLDLIVEYLRRVFNFCLFCVFESDSIHELIRKCPGGHLRRPRAGLTTAAKEAARASALGEPFPGKKQENGGGEEAFSPVQEKRPQKYNKNDQQLLRAFNWVKTFEEKVMQILEPEDVDLKKIGGKPLKEALEEELAKYVKQEDEAKYRCKVPECTKLFKAEHFWRKHVEKRHDEWFVALQNDVSTYGRSPGIYTDIYQLQLVNTYVLDPSHIAPSRSDANSNGHFPLPQNHHLNNGTPRGFSLQNMGMNMMNFGQNAMMNMGNVHAPFVPGVNFNSDGMNGNGHTGGPIRRGGGRYGNRPGPYDRNQRSSQRGYNTVGGAVRGLVPGMTPAFIAQGGGGGGGKWGDGAGGGTNAMGPREATQGRSIKSYEDLDAQPSGAGGSASAAAAAAAGGGAELDY</sequence>
<dbReference type="InterPro" id="IPR039249">
    <property type="entry name" value="GPATCH11"/>
</dbReference>
<feature type="compositionally biased region" description="Acidic residues" evidence="1">
    <location>
        <begin position="523"/>
        <end position="548"/>
    </location>
</feature>
<feature type="region of interest" description="Disordered" evidence="1">
    <location>
        <begin position="834"/>
        <end position="868"/>
    </location>
</feature>
<evidence type="ECO:0000313" key="3">
    <source>
        <dbReference type="EMBL" id="KAJ9615009.1"/>
    </source>
</evidence>
<dbReference type="EMBL" id="JAPDRK010000002">
    <property type="protein sequence ID" value="KAJ9615009.1"/>
    <property type="molecule type" value="Genomic_DNA"/>
</dbReference>
<feature type="compositionally biased region" description="Basic and acidic residues" evidence="1">
    <location>
        <begin position="60"/>
        <end position="76"/>
    </location>
</feature>
<accession>A0AA39CNQ6</accession>
<dbReference type="Proteomes" id="UP001172673">
    <property type="component" value="Unassembled WGS sequence"/>
</dbReference>
<dbReference type="Pfam" id="PF12066">
    <property type="entry name" value="SERRATE_Ars2_N"/>
    <property type="match status" value="1"/>
</dbReference>
<dbReference type="InterPro" id="IPR013087">
    <property type="entry name" value="Znf_C2H2_type"/>
</dbReference>
<feature type="region of interest" description="Disordered" evidence="1">
    <location>
        <begin position="609"/>
        <end position="642"/>
    </location>
</feature>
<keyword evidence="4" id="KW-1185">Reference proteome</keyword>
<feature type="region of interest" description="Disordered" evidence="1">
    <location>
        <begin position="177"/>
        <end position="207"/>
    </location>
</feature>
<name>A0AA39CNQ6_9EURO</name>
<feature type="compositionally biased region" description="Basic and acidic residues" evidence="1">
    <location>
        <begin position="84"/>
        <end position="121"/>
    </location>
</feature>
<dbReference type="InterPro" id="IPR025239">
    <property type="entry name" value="DUF4187"/>
</dbReference>
<dbReference type="Pfam" id="PF13821">
    <property type="entry name" value="DUF4187"/>
    <property type="match status" value="1"/>
</dbReference>